<dbReference type="InterPro" id="IPR029063">
    <property type="entry name" value="SAM-dependent_MTases_sf"/>
</dbReference>
<organism evidence="7">
    <name type="scientific">uncultured marine thaumarchaeote KM3_11_F08</name>
    <dbReference type="NCBI Taxonomy" id="1455992"/>
    <lineage>
        <taxon>Archaea</taxon>
        <taxon>Nitrososphaerota</taxon>
        <taxon>environmental samples</taxon>
    </lineage>
</organism>
<dbReference type="EMBL" id="KF900574">
    <property type="protein sequence ID" value="AIE99847.1"/>
    <property type="molecule type" value="Genomic_DNA"/>
</dbReference>
<keyword evidence="2 7" id="KW-0808">Transferase</keyword>
<dbReference type="CDD" id="cd02440">
    <property type="entry name" value="AdoMet_MTases"/>
    <property type="match status" value="1"/>
</dbReference>
<dbReference type="PIRSF" id="PIRSF017269">
    <property type="entry name" value="GCD14"/>
    <property type="match status" value="1"/>
</dbReference>
<evidence type="ECO:0000256" key="3">
    <source>
        <dbReference type="ARBA" id="ARBA00022691"/>
    </source>
</evidence>
<dbReference type="GO" id="GO:0043827">
    <property type="term" value="F:tRNA (adenine(57)-N1)/(adenine(58)-N1)-methyltransferase activity"/>
    <property type="evidence" value="ECO:0007669"/>
    <property type="project" value="UniProtKB-EC"/>
</dbReference>
<feature type="binding site" evidence="5">
    <location>
        <begin position="47"/>
        <end position="50"/>
    </location>
    <ligand>
        <name>S-adenosyl-L-methionine</name>
        <dbReference type="ChEBI" id="CHEBI:59789"/>
    </ligand>
</feature>
<dbReference type="PANTHER" id="PTHR12133">
    <property type="entry name" value="TRNA (ADENINE(58)-N(1))-METHYLTRANSFERASE"/>
    <property type="match status" value="1"/>
</dbReference>
<dbReference type="SUPFAM" id="SSF53335">
    <property type="entry name" value="S-adenosyl-L-methionine-dependent methyltransferases"/>
    <property type="match status" value="1"/>
</dbReference>
<name>A0A075GDS9_9ARCH</name>
<evidence type="ECO:0000259" key="6">
    <source>
        <dbReference type="Pfam" id="PF08704"/>
    </source>
</evidence>
<dbReference type="PANTHER" id="PTHR12133:SF2">
    <property type="entry name" value="TRNA (ADENINE(58)-N(1))-METHYLTRANSFERASE CATALYTIC SUBUNIT TRMT61A"/>
    <property type="match status" value="1"/>
</dbReference>
<dbReference type="PROSITE" id="PS51620">
    <property type="entry name" value="SAM_TRM61"/>
    <property type="match status" value="1"/>
</dbReference>
<sequence>MLNPSIHDYVMKMQHGTQIVYPKDFGYIAARTGLKTGQKVVEIGTGSGSLTTFVASVIGPRGHIDTFDVDDKFMEIAKKNIAKAGMSKYVTMHKKDLKAAKKMPVTDVDMVIIDLGDPWTVIPHARKMLKGSGFVVAICPTMNQLEKISLAFVANQFSDIDCTEHILRHIEAREGKTRHSYRGIGHTTYIAIARKVFFDKDLIKKRVKKDVK</sequence>
<evidence type="ECO:0000256" key="5">
    <source>
        <dbReference type="PIRSR" id="PIRSR017269-1"/>
    </source>
</evidence>
<gene>
    <name evidence="7" type="primary">GCD14</name>
    <name evidence="7" type="synonym">TRM61</name>
</gene>
<dbReference type="GO" id="GO:0030488">
    <property type="term" value="P:tRNA methylation"/>
    <property type="evidence" value="ECO:0007669"/>
    <property type="project" value="InterPro"/>
</dbReference>
<accession>A0A075GDS9</accession>
<keyword evidence="4" id="KW-0819">tRNA processing</keyword>
<dbReference type="EC" id="2.1.1.219" evidence="7"/>
<dbReference type="AlphaFoldDB" id="A0A075GDS9"/>
<reference evidence="7" key="1">
    <citation type="journal article" date="2014" name="Genome Biol. Evol.">
        <title>Pangenome evidence for extensive interdomain horizontal transfer affecting lineage core and shell genes in uncultured planktonic thaumarchaeota and euryarchaeota.</title>
        <authorList>
            <person name="Deschamps P."/>
            <person name="Zivanovic Y."/>
            <person name="Moreira D."/>
            <person name="Rodriguez-Valera F."/>
            <person name="Lopez-Garcia P."/>
        </authorList>
    </citation>
    <scope>NUCLEOTIDE SEQUENCE</scope>
</reference>
<evidence type="ECO:0000256" key="1">
    <source>
        <dbReference type="ARBA" id="ARBA00022603"/>
    </source>
</evidence>
<feature type="binding site" evidence="5">
    <location>
        <position position="68"/>
    </location>
    <ligand>
        <name>S-adenosyl-L-methionine</name>
        <dbReference type="ChEBI" id="CHEBI:59789"/>
    </ligand>
</feature>
<feature type="binding site" evidence="5">
    <location>
        <position position="96"/>
    </location>
    <ligand>
        <name>S-adenosyl-L-methionine</name>
        <dbReference type="ChEBI" id="CHEBI:59789"/>
    </ligand>
</feature>
<dbReference type="InterPro" id="IPR014816">
    <property type="entry name" value="tRNA_MeTrfase_Gcd14"/>
</dbReference>
<protein>
    <submittedName>
        <fullName evidence="7">tRNA methyltransferase complex GCD14 subunit (TRM61, GCD14)</fullName>
        <ecNumber evidence="7">2.1.1.219</ecNumber>
    </submittedName>
</protein>
<keyword evidence="1 7" id="KW-0489">Methyltransferase</keyword>
<evidence type="ECO:0000313" key="7">
    <source>
        <dbReference type="EMBL" id="AIE99847.1"/>
    </source>
</evidence>
<dbReference type="GO" id="GO:0031515">
    <property type="term" value="C:tRNA (m1A) methyltransferase complex"/>
    <property type="evidence" value="ECO:0007669"/>
    <property type="project" value="InterPro"/>
</dbReference>
<dbReference type="InterPro" id="IPR049470">
    <property type="entry name" value="TRM61_C"/>
</dbReference>
<evidence type="ECO:0000256" key="4">
    <source>
        <dbReference type="ARBA" id="ARBA00022694"/>
    </source>
</evidence>
<keyword evidence="3 5" id="KW-0949">S-adenosyl-L-methionine</keyword>
<proteinExistence type="predicted"/>
<feature type="binding site" evidence="5">
    <location>
        <position position="114"/>
    </location>
    <ligand>
        <name>S-adenosyl-L-methionine</name>
        <dbReference type="ChEBI" id="CHEBI:59789"/>
    </ligand>
</feature>
<dbReference type="Pfam" id="PF08704">
    <property type="entry name" value="GCD14"/>
    <property type="match status" value="1"/>
</dbReference>
<dbReference type="GO" id="GO:0160107">
    <property type="term" value="F:tRNA (adenine(58)-N1)-methyltransferase activity"/>
    <property type="evidence" value="ECO:0007669"/>
    <property type="project" value="InterPro"/>
</dbReference>
<dbReference type="Gene3D" id="3.40.50.150">
    <property type="entry name" value="Vaccinia Virus protein VP39"/>
    <property type="match status" value="1"/>
</dbReference>
<evidence type="ECO:0000256" key="2">
    <source>
        <dbReference type="ARBA" id="ARBA00022679"/>
    </source>
</evidence>
<feature type="domain" description="tRNA (adenine(58)-N(1))-methyltransferase catalytic subunit TRM61 C-terminal" evidence="6">
    <location>
        <begin position="9"/>
        <end position="180"/>
    </location>
</feature>